<dbReference type="InterPro" id="IPR026950">
    <property type="entry name" value="Caps_assemb_Wzi"/>
</dbReference>
<reference evidence="1" key="1">
    <citation type="submission" date="2022-10" db="EMBL/GenBank/DDBJ databases">
        <title>Algoriphagus sp. a novel bacteria isolate from halophytes salicornia europaea.</title>
        <authorList>
            <person name="Peng Y."/>
            <person name="Jiang L."/>
            <person name="Lee J."/>
        </authorList>
    </citation>
    <scope>NUCLEOTIDE SEQUENCE</scope>
    <source>
        <strain evidence="1">TR-M5</strain>
    </source>
</reference>
<accession>A0ABY6MK33</accession>
<organism evidence="1 2">
    <name type="scientific">Algoriphagus halophytocola</name>
    <dbReference type="NCBI Taxonomy" id="2991499"/>
    <lineage>
        <taxon>Bacteria</taxon>
        <taxon>Pseudomonadati</taxon>
        <taxon>Bacteroidota</taxon>
        <taxon>Cytophagia</taxon>
        <taxon>Cytophagales</taxon>
        <taxon>Cyclobacteriaceae</taxon>
        <taxon>Algoriphagus</taxon>
    </lineage>
</organism>
<dbReference type="Proteomes" id="UP001163156">
    <property type="component" value="Chromosome"/>
</dbReference>
<evidence type="ECO:0000313" key="1">
    <source>
        <dbReference type="EMBL" id="UZD23041.1"/>
    </source>
</evidence>
<sequence length="574" mass="66621">MGRDSFSIKHIRGILLILCLLNLCYTGDAQILNADTPVLEEFLRRKQLQGEYSADYSFQLRPFFLSPKDSNESVQTVLNYWKGEKPVEKKNVQFRFLPLIATTEINTKMPYGWGNKLMVPNVGLQTYLSTGFYARFHLLEVQFQPEYIFAQNKSYQGFGTNFTSRQKYARFFYWNNGDNPERFSDQAISKFWWGQSSANLVAGPIALGISTQNIWWGPGQFNSLIFSDNAQGFPHIHLTTRKPLRTFAGNFEAQVIMGRLENSGLAPSQNEEYNSMYFRKFDGDWRYLNGMHITYNPSFLPNLFLGFNRTFQQYNKYRVKDFDGYFPIFEVFQKKTLFENGNSVIYDSNGQDQQVTVSFRYLVPKGQFEIYGEFGRRDHSYDWRDFILNPEHARAYLFGFQKVFGLSEKDEYIQVRGELTHQQESVNRYARYPGLIGNQTWHTHGLARGFVNYGQTLGVGSGVGSNVQTLEIAKVKGLNKRGILLERLENNQDFFYRSFGQVESRRPWIDFSLGLLWDQQWNNLIISGKMQLIKSFNYQWEKGDGGSSDFPQGYNPFAFYGSVDLIYRIGGSKN</sequence>
<dbReference type="EMBL" id="CP110226">
    <property type="protein sequence ID" value="UZD23041.1"/>
    <property type="molecule type" value="Genomic_DNA"/>
</dbReference>
<name>A0ABY6MK33_9BACT</name>
<dbReference type="Pfam" id="PF14052">
    <property type="entry name" value="Caps_assemb_Wzi"/>
    <property type="match status" value="1"/>
</dbReference>
<dbReference type="RefSeq" id="WP_264809568.1">
    <property type="nucleotide sequence ID" value="NZ_CP110226.1"/>
</dbReference>
<dbReference type="Gene3D" id="2.40.160.130">
    <property type="entry name" value="Capsule assembly protein Wzi"/>
    <property type="match status" value="1"/>
</dbReference>
<gene>
    <name evidence="1" type="ORF">OM944_00815</name>
</gene>
<dbReference type="InterPro" id="IPR038636">
    <property type="entry name" value="Wzi_sf"/>
</dbReference>
<keyword evidence="2" id="KW-1185">Reference proteome</keyword>
<evidence type="ECO:0000313" key="2">
    <source>
        <dbReference type="Proteomes" id="UP001163156"/>
    </source>
</evidence>
<proteinExistence type="predicted"/>
<protein>
    <submittedName>
        <fullName evidence="1">Capsule assembly Wzi family protein</fullName>
    </submittedName>
</protein>